<dbReference type="RefSeq" id="WP_086787536.1">
    <property type="nucleotide sequence ID" value="NZ_JAGIOO010000001.1"/>
</dbReference>
<accession>A0ABS5AAY5</accession>
<dbReference type="Pfam" id="PF01979">
    <property type="entry name" value="Amidohydro_1"/>
    <property type="match status" value="1"/>
</dbReference>
<protein>
    <submittedName>
        <fullName evidence="2">Imidazolonepropionase-like amidohydrolase</fullName>
    </submittedName>
</protein>
<keyword evidence="3" id="KW-1185">Reference proteome</keyword>
<dbReference type="InterPro" id="IPR051781">
    <property type="entry name" value="Metallo-dep_Hydrolase"/>
</dbReference>
<evidence type="ECO:0000313" key="3">
    <source>
        <dbReference type="Proteomes" id="UP001519363"/>
    </source>
</evidence>
<dbReference type="InterPro" id="IPR006680">
    <property type="entry name" value="Amidohydro-rel"/>
</dbReference>
<comment type="caution">
    <text evidence="2">The sequence shown here is derived from an EMBL/GenBank/DDBJ whole genome shotgun (WGS) entry which is preliminary data.</text>
</comment>
<organism evidence="2 3">
    <name type="scientific">Crossiella equi</name>
    <dbReference type="NCBI Taxonomy" id="130796"/>
    <lineage>
        <taxon>Bacteria</taxon>
        <taxon>Bacillati</taxon>
        <taxon>Actinomycetota</taxon>
        <taxon>Actinomycetes</taxon>
        <taxon>Pseudonocardiales</taxon>
        <taxon>Pseudonocardiaceae</taxon>
        <taxon>Crossiella</taxon>
    </lineage>
</organism>
<dbReference type="PANTHER" id="PTHR43135">
    <property type="entry name" value="ALPHA-D-RIBOSE 1-METHYLPHOSPHONATE 5-TRIPHOSPHATE DIPHOSPHATASE"/>
    <property type="match status" value="1"/>
</dbReference>
<dbReference type="PANTHER" id="PTHR43135:SF3">
    <property type="entry name" value="ALPHA-D-RIBOSE 1-METHYLPHOSPHONATE 5-TRIPHOSPHATE DIPHOSPHATASE"/>
    <property type="match status" value="1"/>
</dbReference>
<reference evidence="2 3" key="1">
    <citation type="submission" date="2021-03" db="EMBL/GenBank/DDBJ databases">
        <title>Sequencing the genomes of 1000 actinobacteria strains.</title>
        <authorList>
            <person name="Klenk H.-P."/>
        </authorList>
    </citation>
    <scope>NUCLEOTIDE SEQUENCE [LARGE SCALE GENOMIC DNA]</scope>
    <source>
        <strain evidence="2 3">DSM 44580</strain>
    </source>
</reference>
<dbReference type="Proteomes" id="UP001519363">
    <property type="component" value="Unassembled WGS sequence"/>
</dbReference>
<dbReference type="InterPro" id="IPR032466">
    <property type="entry name" value="Metal_Hydrolase"/>
</dbReference>
<dbReference type="Gene3D" id="3.20.20.140">
    <property type="entry name" value="Metal-dependent hydrolases"/>
    <property type="match status" value="1"/>
</dbReference>
<name>A0ABS5AAY5_9PSEU</name>
<proteinExistence type="predicted"/>
<evidence type="ECO:0000313" key="2">
    <source>
        <dbReference type="EMBL" id="MBP2473462.1"/>
    </source>
</evidence>
<dbReference type="InterPro" id="IPR011059">
    <property type="entry name" value="Metal-dep_hydrolase_composite"/>
</dbReference>
<dbReference type="Gene3D" id="2.30.40.10">
    <property type="entry name" value="Urease, subunit C, domain 1"/>
    <property type="match status" value="1"/>
</dbReference>
<feature type="domain" description="Amidohydrolase-related" evidence="1">
    <location>
        <begin position="51"/>
        <end position="393"/>
    </location>
</feature>
<gene>
    <name evidence="2" type="ORF">JOF53_002334</name>
</gene>
<dbReference type="EMBL" id="JAGIOO010000001">
    <property type="protein sequence ID" value="MBP2473462.1"/>
    <property type="molecule type" value="Genomic_DNA"/>
</dbReference>
<dbReference type="CDD" id="cd01299">
    <property type="entry name" value="Met_dep_hydrolase_A"/>
    <property type="match status" value="1"/>
</dbReference>
<sequence length="399" mass="41306">MDLVLTGATLIDGTGADPVPSASVHITGQRVTGLGAPPPRGARVLDLTGLTVLPGLIDAHTHLGVLVIGEKEPLSPARTAAEMFHNATLCLDSGHTTVRDLGGADGALADVIDRGLVRGPRVLPSGPMLVQSGGHADFTPSFLDRHQHYGGLPGLAQGVQVCDGPEEVRKAARQAFRRGARQLKICASGGVLSTSDGVEDTQFTVAELRAAVEEAASRGTYVTAHAHGLQSIHNGLDAGITCFEHGSFLDEETAARMALHGASLVPTLSILDNLDAPEFADRLAQVRAAMHTAVRVAVEAGVQVGSGSDQIGPDQRNRGIELTAKSALLGPLAAIVSATQTNARILGLDHELGTVEPGKLADLVALRGDPLADPGLFADPDNVVLVVQGGRVVKDTRDR</sequence>
<evidence type="ECO:0000259" key="1">
    <source>
        <dbReference type="Pfam" id="PF01979"/>
    </source>
</evidence>
<dbReference type="SUPFAM" id="SSF51338">
    <property type="entry name" value="Composite domain of metallo-dependent hydrolases"/>
    <property type="match status" value="1"/>
</dbReference>
<dbReference type="SUPFAM" id="SSF51556">
    <property type="entry name" value="Metallo-dependent hydrolases"/>
    <property type="match status" value="1"/>
</dbReference>
<dbReference type="InterPro" id="IPR057744">
    <property type="entry name" value="OTAase-like"/>
</dbReference>